<sequence>MSMRIEFFHCPKCGIPFDAEPGMPHSIVIVDRILNFIGCRQCYGGRAASAYISDMLKQPNVLRTDGGWYSIGPLKKLNCADCRKPFGLRCNTCKRIYCTEPIISRYRNRQKCCGKILSTLDRLSGIEISSYNKFVDRHNECLGYNDNDVRKFFDKLNRGSFCCDYCDRNFGVGQGVAMACRMIACPTCREKAQIPERCRLCPAGPELHLEWVKKRITKFERKKAKEEKVEEKKKARSMKPLMKKRMIKKMYCDQKIFCGACAFRGHQTHKYTDLMETKLTEMQTSTRDFIKQHYTGLYGNITGVHEEITKNHNELLEASLENLELVPIQVDYGSGEQTCSKIRDVAESYEKCFEEYLPHARIYNSALEKLKEKVKE</sequence>
<feature type="non-terminal residue" evidence="1">
    <location>
        <position position="376"/>
    </location>
</feature>
<dbReference type="Proteomes" id="UP001177023">
    <property type="component" value="Unassembled WGS sequence"/>
</dbReference>
<evidence type="ECO:0000313" key="2">
    <source>
        <dbReference type="Proteomes" id="UP001177023"/>
    </source>
</evidence>
<proteinExistence type="predicted"/>
<comment type="caution">
    <text evidence="1">The sequence shown here is derived from an EMBL/GenBank/DDBJ whole genome shotgun (WGS) entry which is preliminary data.</text>
</comment>
<accession>A0AA36G9W0</accession>
<gene>
    <name evidence="1" type="ORF">MSPICULIGERA_LOCUS22632</name>
</gene>
<reference evidence="1" key="1">
    <citation type="submission" date="2023-06" db="EMBL/GenBank/DDBJ databases">
        <authorList>
            <person name="Delattre M."/>
        </authorList>
    </citation>
    <scope>NUCLEOTIDE SEQUENCE</scope>
    <source>
        <strain evidence="1">AF72</strain>
    </source>
</reference>
<organism evidence="1 2">
    <name type="scientific">Mesorhabditis spiculigera</name>
    <dbReference type="NCBI Taxonomy" id="96644"/>
    <lineage>
        <taxon>Eukaryota</taxon>
        <taxon>Metazoa</taxon>
        <taxon>Ecdysozoa</taxon>
        <taxon>Nematoda</taxon>
        <taxon>Chromadorea</taxon>
        <taxon>Rhabditida</taxon>
        <taxon>Rhabditina</taxon>
        <taxon>Rhabditomorpha</taxon>
        <taxon>Rhabditoidea</taxon>
        <taxon>Rhabditidae</taxon>
        <taxon>Mesorhabditinae</taxon>
        <taxon>Mesorhabditis</taxon>
    </lineage>
</organism>
<dbReference type="EMBL" id="CATQJA010002698">
    <property type="protein sequence ID" value="CAJ0584585.1"/>
    <property type="molecule type" value="Genomic_DNA"/>
</dbReference>
<evidence type="ECO:0000313" key="1">
    <source>
        <dbReference type="EMBL" id="CAJ0584585.1"/>
    </source>
</evidence>
<name>A0AA36G9W0_9BILA</name>
<keyword evidence="2" id="KW-1185">Reference proteome</keyword>
<protein>
    <submittedName>
        <fullName evidence="1">Uncharacterized protein</fullName>
    </submittedName>
</protein>
<dbReference type="AlphaFoldDB" id="A0AA36G9W0"/>